<organism evidence="2 3">
    <name type="scientific">Aldrovandia affinis</name>
    <dbReference type="NCBI Taxonomy" id="143900"/>
    <lineage>
        <taxon>Eukaryota</taxon>
        <taxon>Metazoa</taxon>
        <taxon>Chordata</taxon>
        <taxon>Craniata</taxon>
        <taxon>Vertebrata</taxon>
        <taxon>Euteleostomi</taxon>
        <taxon>Actinopterygii</taxon>
        <taxon>Neopterygii</taxon>
        <taxon>Teleostei</taxon>
        <taxon>Notacanthiformes</taxon>
        <taxon>Halosauridae</taxon>
        <taxon>Aldrovandia</taxon>
    </lineage>
</organism>
<dbReference type="EMBL" id="JAINUG010002417">
    <property type="protein sequence ID" value="KAJ8349200.1"/>
    <property type="molecule type" value="Genomic_DNA"/>
</dbReference>
<proteinExistence type="predicted"/>
<name>A0AAD7R0A1_9TELE</name>
<feature type="compositionally biased region" description="Basic and acidic residues" evidence="1">
    <location>
        <begin position="95"/>
        <end position="105"/>
    </location>
</feature>
<feature type="compositionally biased region" description="Basic and acidic residues" evidence="1">
    <location>
        <begin position="196"/>
        <end position="207"/>
    </location>
</feature>
<feature type="region of interest" description="Disordered" evidence="1">
    <location>
        <begin position="17"/>
        <end position="109"/>
    </location>
</feature>
<feature type="region of interest" description="Disordered" evidence="1">
    <location>
        <begin position="196"/>
        <end position="247"/>
    </location>
</feature>
<keyword evidence="3" id="KW-1185">Reference proteome</keyword>
<evidence type="ECO:0000313" key="2">
    <source>
        <dbReference type="EMBL" id="KAJ8349200.1"/>
    </source>
</evidence>
<gene>
    <name evidence="2" type="ORF">AAFF_G00182540</name>
</gene>
<reference evidence="2" key="1">
    <citation type="journal article" date="2023" name="Science">
        <title>Genome structures resolve the early diversification of teleost fishes.</title>
        <authorList>
            <person name="Parey E."/>
            <person name="Louis A."/>
            <person name="Montfort J."/>
            <person name="Bouchez O."/>
            <person name="Roques C."/>
            <person name="Iampietro C."/>
            <person name="Lluch J."/>
            <person name="Castinel A."/>
            <person name="Donnadieu C."/>
            <person name="Desvignes T."/>
            <person name="Floi Bucao C."/>
            <person name="Jouanno E."/>
            <person name="Wen M."/>
            <person name="Mejri S."/>
            <person name="Dirks R."/>
            <person name="Jansen H."/>
            <person name="Henkel C."/>
            <person name="Chen W.J."/>
            <person name="Zahm M."/>
            <person name="Cabau C."/>
            <person name="Klopp C."/>
            <person name="Thompson A.W."/>
            <person name="Robinson-Rechavi M."/>
            <person name="Braasch I."/>
            <person name="Lecointre G."/>
            <person name="Bobe J."/>
            <person name="Postlethwait J.H."/>
            <person name="Berthelot C."/>
            <person name="Roest Crollius H."/>
            <person name="Guiguen Y."/>
        </authorList>
    </citation>
    <scope>NUCLEOTIDE SEQUENCE</scope>
    <source>
        <strain evidence="2">NC1722</strain>
    </source>
</reference>
<sequence length="247" mass="26847">MPQQEVALLKRTLRTRARHGPSYRRCGRTHAGCGGAREQLSSSNGLRPVREGEAGSGAGGVRAERGGAATLGQRRQEAELRRKKGRGSWPSCSGRHGDSEAERRAGGAGLKTTAELDAVSGLLNDAESKTPNWQRAGQPERSCRRARQRRGDGTAGAWRRRAVKRSAGETGVLLNAQLLDSRKKAEELSRIQEQLEESRRRLQRDADAAAPRYEASAYDKLTRAGRLQQDRTTCCSTSTARGSSSPT</sequence>
<dbReference type="Proteomes" id="UP001221898">
    <property type="component" value="Unassembled WGS sequence"/>
</dbReference>
<evidence type="ECO:0000313" key="3">
    <source>
        <dbReference type="Proteomes" id="UP001221898"/>
    </source>
</evidence>
<dbReference type="AlphaFoldDB" id="A0AAD7R0A1"/>
<feature type="compositionally biased region" description="Polar residues" evidence="1">
    <location>
        <begin position="230"/>
        <end position="247"/>
    </location>
</feature>
<evidence type="ECO:0000256" key="1">
    <source>
        <dbReference type="SAM" id="MobiDB-lite"/>
    </source>
</evidence>
<comment type="caution">
    <text evidence="2">The sequence shown here is derived from an EMBL/GenBank/DDBJ whole genome shotgun (WGS) entry which is preliminary data.</text>
</comment>
<accession>A0AAD7R0A1</accession>
<feature type="compositionally biased region" description="Basic residues" evidence="1">
    <location>
        <begin position="17"/>
        <end position="28"/>
    </location>
</feature>
<protein>
    <submittedName>
        <fullName evidence="2">Uncharacterized protein</fullName>
    </submittedName>
</protein>
<feature type="region of interest" description="Disordered" evidence="1">
    <location>
        <begin position="128"/>
        <end position="161"/>
    </location>
</feature>